<feature type="signal peptide" evidence="2">
    <location>
        <begin position="1"/>
        <end position="18"/>
    </location>
</feature>
<keyword evidence="2" id="KW-0732">Signal</keyword>
<feature type="region of interest" description="Disordered" evidence="1">
    <location>
        <begin position="76"/>
        <end position="109"/>
    </location>
</feature>
<sequence length="171" mass="18807">MHFLVICLLAAFVERAGDQCDASENDLQPGCLSQWECPQRCVPLPRCLPRIPKLDALLLSKLDDLRERTADMFMSEAYQTYSDEDSGREDASGESDDEAVPVGRDPSRRRFRKGAGVRFLQPSSGEWVPGQVAVSFPNGSCDVNTWPTQTTGGIVSRVPDAKSITVHVPPN</sequence>
<protein>
    <submittedName>
        <fullName evidence="3">Uncharacterized protein</fullName>
    </submittedName>
</protein>
<evidence type="ECO:0000256" key="2">
    <source>
        <dbReference type="SAM" id="SignalP"/>
    </source>
</evidence>
<proteinExistence type="predicted"/>
<feature type="compositionally biased region" description="Acidic residues" evidence="1">
    <location>
        <begin position="82"/>
        <end position="99"/>
    </location>
</feature>
<feature type="chain" id="PRO_5031293517" evidence="2">
    <location>
        <begin position="19"/>
        <end position="171"/>
    </location>
</feature>
<organism evidence="3">
    <name type="scientific">Eutreptiella gymnastica</name>
    <dbReference type="NCBI Taxonomy" id="73025"/>
    <lineage>
        <taxon>Eukaryota</taxon>
        <taxon>Discoba</taxon>
        <taxon>Euglenozoa</taxon>
        <taxon>Euglenida</taxon>
        <taxon>Spirocuta</taxon>
        <taxon>Euglenophyceae</taxon>
        <taxon>Eutreptiales</taxon>
        <taxon>Eutreptiaceae</taxon>
        <taxon>Eutreptiella</taxon>
    </lineage>
</organism>
<evidence type="ECO:0000313" key="3">
    <source>
        <dbReference type="EMBL" id="CAD9009740.1"/>
    </source>
</evidence>
<evidence type="ECO:0000256" key="1">
    <source>
        <dbReference type="SAM" id="MobiDB-lite"/>
    </source>
</evidence>
<dbReference type="AlphaFoldDB" id="A0A7S1IER5"/>
<accession>A0A7S1IER5</accession>
<dbReference type="EMBL" id="HBGA01056573">
    <property type="protein sequence ID" value="CAD9009740.1"/>
    <property type="molecule type" value="Transcribed_RNA"/>
</dbReference>
<name>A0A7S1IER5_9EUGL</name>
<gene>
    <name evidence="3" type="ORF">EGYM00392_LOCUS20835</name>
</gene>
<reference evidence="3" key="1">
    <citation type="submission" date="2021-01" db="EMBL/GenBank/DDBJ databases">
        <authorList>
            <person name="Corre E."/>
            <person name="Pelletier E."/>
            <person name="Niang G."/>
            <person name="Scheremetjew M."/>
            <person name="Finn R."/>
            <person name="Kale V."/>
            <person name="Holt S."/>
            <person name="Cochrane G."/>
            <person name="Meng A."/>
            <person name="Brown T."/>
            <person name="Cohen L."/>
        </authorList>
    </citation>
    <scope>NUCLEOTIDE SEQUENCE</scope>
    <source>
        <strain evidence="3">NIES-381</strain>
    </source>
</reference>